<evidence type="ECO:0000313" key="2">
    <source>
        <dbReference type="Proteomes" id="UP000015105"/>
    </source>
</evidence>
<reference evidence="2" key="1">
    <citation type="journal article" date="2014" name="Science">
        <title>Ancient hybridizations among the ancestral genomes of bread wheat.</title>
        <authorList>
            <consortium name="International Wheat Genome Sequencing Consortium,"/>
            <person name="Marcussen T."/>
            <person name="Sandve S.R."/>
            <person name="Heier L."/>
            <person name="Spannagl M."/>
            <person name="Pfeifer M."/>
            <person name="Jakobsen K.S."/>
            <person name="Wulff B.B."/>
            <person name="Steuernagel B."/>
            <person name="Mayer K.F."/>
            <person name="Olsen O.A."/>
        </authorList>
    </citation>
    <scope>NUCLEOTIDE SEQUENCE [LARGE SCALE GENOMIC DNA]</scope>
    <source>
        <strain evidence="2">cv. AL8/78</strain>
    </source>
</reference>
<protein>
    <submittedName>
        <fullName evidence="1">Uncharacterized protein</fullName>
    </submittedName>
</protein>
<reference evidence="1" key="3">
    <citation type="journal article" date="2017" name="Nature">
        <title>Genome sequence of the progenitor of the wheat D genome Aegilops tauschii.</title>
        <authorList>
            <person name="Luo M.C."/>
            <person name="Gu Y.Q."/>
            <person name="Puiu D."/>
            <person name="Wang H."/>
            <person name="Twardziok S.O."/>
            <person name="Deal K.R."/>
            <person name="Huo N."/>
            <person name="Zhu T."/>
            <person name="Wang L."/>
            <person name="Wang Y."/>
            <person name="McGuire P.E."/>
            <person name="Liu S."/>
            <person name="Long H."/>
            <person name="Ramasamy R.K."/>
            <person name="Rodriguez J.C."/>
            <person name="Van S.L."/>
            <person name="Yuan L."/>
            <person name="Wang Z."/>
            <person name="Xia Z."/>
            <person name="Xiao L."/>
            <person name="Anderson O.D."/>
            <person name="Ouyang S."/>
            <person name="Liang Y."/>
            <person name="Zimin A.V."/>
            <person name="Pertea G."/>
            <person name="Qi P."/>
            <person name="Bennetzen J.L."/>
            <person name="Dai X."/>
            <person name="Dawson M.W."/>
            <person name="Muller H.G."/>
            <person name="Kugler K."/>
            <person name="Rivarola-Duarte L."/>
            <person name="Spannagl M."/>
            <person name="Mayer K.F.X."/>
            <person name="Lu F.H."/>
            <person name="Bevan M.W."/>
            <person name="Leroy P."/>
            <person name="Li P."/>
            <person name="You F.M."/>
            <person name="Sun Q."/>
            <person name="Liu Z."/>
            <person name="Lyons E."/>
            <person name="Wicker T."/>
            <person name="Salzberg S.L."/>
            <person name="Devos K.M."/>
            <person name="Dvorak J."/>
        </authorList>
    </citation>
    <scope>NUCLEOTIDE SEQUENCE [LARGE SCALE GENOMIC DNA]</scope>
    <source>
        <strain evidence="1">cv. AL8/78</strain>
    </source>
</reference>
<reference evidence="1" key="5">
    <citation type="journal article" date="2021" name="G3 (Bethesda)">
        <title>Aegilops tauschii genome assembly Aet v5.0 features greater sequence contiguity and improved annotation.</title>
        <authorList>
            <person name="Wang L."/>
            <person name="Zhu T."/>
            <person name="Rodriguez J.C."/>
            <person name="Deal K.R."/>
            <person name="Dubcovsky J."/>
            <person name="McGuire P.E."/>
            <person name="Lux T."/>
            <person name="Spannagl M."/>
            <person name="Mayer K.F.X."/>
            <person name="Baldrich P."/>
            <person name="Meyers B.C."/>
            <person name="Huo N."/>
            <person name="Gu Y.Q."/>
            <person name="Zhou H."/>
            <person name="Devos K.M."/>
            <person name="Bennetzen J.L."/>
            <person name="Unver T."/>
            <person name="Budak H."/>
            <person name="Gulick P.J."/>
            <person name="Galiba G."/>
            <person name="Kalapos B."/>
            <person name="Nelson D.R."/>
            <person name="Li P."/>
            <person name="You F.M."/>
            <person name="Luo M.C."/>
            <person name="Dvorak J."/>
        </authorList>
    </citation>
    <scope>NUCLEOTIDE SEQUENCE [LARGE SCALE GENOMIC DNA]</scope>
    <source>
        <strain evidence="1">cv. AL8/78</strain>
    </source>
</reference>
<reference evidence="1" key="4">
    <citation type="submission" date="2019-03" db="UniProtKB">
        <authorList>
            <consortium name="EnsemblPlants"/>
        </authorList>
    </citation>
    <scope>IDENTIFICATION</scope>
</reference>
<evidence type="ECO:0000313" key="1">
    <source>
        <dbReference type="EnsemblPlants" id="AET7Gv21227300.1"/>
    </source>
</evidence>
<dbReference type="Proteomes" id="UP000015105">
    <property type="component" value="Chromosome 7D"/>
</dbReference>
<dbReference type="Gramene" id="AET7Gv21227300.1">
    <property type="protein sequence ID" value="AET7Gv21227300.1"/>
    <property type="gene ID" value="AET7Gv21227300"/>
</dbReference>
<name>A0A453T405_AEGTS</name>
<keyword evidence="2" id="KW-1185">Reference proteome</keyword>
<dbReference type="EnsemblPlants" id="AET7Gv21227300.1">
    <property type="protein sequence ID" value="AET7Gv21227300.1"/>
    <property type="gene ID" value="AET7Gv21227300"/>
</dbReference>
<accession>A0A453T405</accession>
<dbReference type="AlphaFoldDB" id="A0A453T405"/>
<sequence length="63" mass="7179">SYTVEWQTTILQQIQAINISKVIYQGRQATSEGITIHQRQPYCQAGTTSLISQPKRNIVQWSS</sequence>
<proteinExistence type="predicted"/>
<reference evidence="2" key="2">
    <citation type="journal article" date="2017" name="Nat. Plants">
        <title>The Aegilops tauschii genome reveals multiple impacts of transposons.</title>
        <authorList>
            <person name="Zhao G."/>
            <person name="Zou C."/>
            <person name="Li K."/>
            <person name="Wang K."/>
            <person name="Li T."/>
            <person name="Gao L."/>
            <person name="Zhang X."/>
            <person name="Wang H."/>
            <person name="Yang Z."/>
            <person name="Liu X."/>
            <person name="Jiang W."/>
            <person name="Mao L."/>
            <person name="Kong X."/>
            <person name="Jiao Y."/>
            <person name="Jia J."/>
        </authorList>
    </citation>
    <scope>NUCLEOTIDE SEQUENCE [LARGE SCALE GENOMIC DNA]</scope>
    <source>
        <strain evidence="2">cv. AL8/78</strain>
    </source>
</reference>
<organism evidence="1 2">
    <name type="scientific">Aegilops tauschii subsp. strangulata</name>
    <name type="common">Goatgrass</name>
    <dbReference type="NCBI Taxonomy" id="200361"/>
    <lineage>
        <taxon>Eukaryota</taxon>
        <taxon>Viridiplantae</taxon>
        <taxon>Streptophyta</taxon>
        <taxon>Embryophyta</taxon>
        <taxon>Tracheophyta</taxon>
        <taxon>Spermatophyta</taxon>
        <taxon>Magnoliopsida</taxon>
        <taxon>Liliopsida</taxon>
        <taxon>Poales</taxon>
        <taxon>Poaceae</taxon>
        <taxon>BOP clade</taxon>
        <taxon>Pooideae</taxon>
        <taxon>Triticodae</taxon>
        <taxon>Triticeae</taxon>
        <taxon>Triticinae</taxon>
        <taxon>Aegilops</taxon>
    </lineage>
</organism>